<comment type="caution">
    <text evidence="2">The sequence shown here is derived from an EMBL/GenBank/DDBJ whole genome shotgun (WGS) entry which is preliminary data.</text>
</comment>
<sequence>MALLNERLYDFFLWKLEDFTFGGDDVGVSDSGLVRFFEFLNIFDQLKENPWELVMGRGLCGYFTFDSYPLPFSYDLDLKSYQEFELSSGKYYHPHVFVNHLILKYGLVGLFCYLGAIWSLFRKGLKYRKCNLDFKYIYLVYFSIYIAIPLVFDLFFRGAYAIIFPFLMYVLHTIKPTLPVLPKTDRLKGLC</sequence>
<evidence type="ECO:0000256" key="1">
    <source>
        <dbReference type="SAM" id="Phobius"/>
    </source>
</evidence>
<dbReference type="Proteomes" id="UP000288079">
    <property type="component" value="Unassembled WGS sequence"/>
</dbReference>
<feature type="transmembrane region" description="Helical" evidence="1">
    <location>
        <begin position="133"/>
        <end position="152"/>
    </location>
</feature>
<protein>
    <recommendedName>
        <fullName evidence="4">O-antigen polymerase</fullName>
    </recommendedName>
</protein>
<name>A0A401LSJ3_9BACE</name>
<dbReference type="EMBL" id="BHWB01000003">
    <property type="protein sequence ID" value="GCB34560.1"/>
    <property type="molecule type" value="Genomic_DNA"/>
</dbReference>
<keyword evidence="1" id="KW-0472">Membrane</keyword>
<evidence type="ECO:0000313" key="2">
    <source>
        <dbReference type="EMBL" id="GCB34560.1"/>
    </source>
</evidence>
<feature type="transmembrane region" description="Helical" evidence="1">
    <location>
        <begin position="102"/>
        <end position="121"/>
    </location>
</feature>
<dbReference type="AlphaFoldDB" id="A0A401LSJ3"/>
<reference evidence="2 3" key="1">
    <citation type="submission" date="2018-10" db="EMBL/GenBank/DDBJ databases">
        <title>Draft Genome Sequence of Bacteroides sp. KCTC 15687.</title>
        <authorList>
            <person name="Yu S.Y."/>
            <person name="Kim J.S."/>
            <person name="Oh B.S."/>
            <person name="Park S.H."/>
            <person name="Kang S.W."/>
            <person name="Park J.E."/>
            <person name="Choi S.H."/>
            <person name="Han K.I."/>
            <person name="Lee K.C."/>
            <person name="Eom M.K."/>
            <person name="Suh M.K."/>
            <person name="Lee D.H."/>
            <person name="Yoon H."/>
            <person name="Kim B."/>
            <person name="Yang S.J."/>
            <person name="Lee J.S."/>
            <person name="Lee J.H."/>
        </authorList>
    </citation>
    <scope>NUCLEOTIDE SEQUENCE [LARGE SCALE GENOMIC DNA]</scope>
    <source>
        <strain evidence="2 3">KCTC 15687</strain>
    </source>
</reference>
<organism evidence="2 3">
    <name type="scientific">Bacteroides faecalis</name>
    <dbReference type="NCBI Taxonomy" id="2447885"/>
    <lineage>
        <taxon>Bacteria</taxon>
        <taxon>Pseudomonadati</taxon>
        <taxon>Bacteroidota</taxon>
        <taxon>Bacteroidia</taxon>
        <taxon>Bacteroidales</taxon>
        <taxon>Bacteroidaceae</taxon>
        <taxon>Bacteroides</taxon>
    </lineage>
</organism>
<evidence type="ECO:0008006" key="4">
    <source>
        <dbReference type="Google" id="ProtNLM"/>
    </source>
</evidence>
<keyword evidence="1" id="KW-1133">Transmembrane helix</keyword>
<gene>
    <name evidence="2" type="ORF">KGMB02408_15050</name>
</gene>
<keyword evidence="1" id="KW-0812">Transmembrane</keyword>
<keyword evidence="3" id="KW-1185">Reference proteome</keyword>
<evidence type="ECO:0000313" key="3">
    <source>
        <dbReference type="Proteomes" id="UP000288079"/>
    </source>
</evidence>
<proteinExistence type="predicted"/>
<feature type="transmembrane region" description="Helical" evidence="1">
    <location>
        <begin position="158"/>
        <end position="178"/>
    </location>
</feature>
<accession>A0A401LSJ3</accession>